<protein>
    <recommendedName>
        <fullName evidence="3">Bacterial repeat domain-containing protein</fullName>
    </recommendedName>
</protein>
<feature type="domain" description="Bacterial repeat" evidence="3">
    <location>
        <begin position="743"/>
        <end position="818"/>
    </location>
</feature>
<feature type="domain" description="Bacterial repeat" evidence="3">
    <location>
        <begin position="833"/>
        <end position="904"/>
    </location>
</feature>
<evidence type="ECO:0000256" key="2">
    <source>
        <dbReference type="SAM" id="SignalP"/>
    </source>
</evidence>
<dbReference type="InterPro" id="IPR044060">
    <property type="entry name" value="Bacterial_rp_domain"/>
</dbReference>
<feature type="domain" description="Bacterial repeat" evidence="3">
    <location>
        <begin position="238"/>
        <end position="292"/>
    </location>
</feature>
<feature type="domain" description="Bacterial repeat" evidence="3">
    <location>
        <begin position="304"/>
        <end position="379"/>
    </location>
</feature>
<organism evidence="4 5">
    <name type="scientific">Anaeromyxobacter oryzae</name>
    <dbReference type="NCBI Taxonomy" id="2918170"/>
    <lineage>
        <taxon>Bacteria</taxon>
        <taxon>Pseudomonadati</taxon>
        <taxon>Myxococcota</taxon>
        <taxon>Myxococcia</taxon>
        <taxon>Myxococcales</taxon>
        <taxon>Cystobacterineae</taxon>
        <taxon>Anaeromyxobacteraceae</taxon>
        <taxon>Anaeromyxobacter</taxon>
    </lineage>
</organism>
<dbReference type="PROSITE" id="PS51257">
    <property type="entry name" value="PROKAR_LIPOPROTEIN"/>
    <property type="match status" value="1"/>
</dbReference>
<reference evidence="5" key="1">
    <citation type="journal article" date="2022" name="Int. J. Syst. Evol. Microbiol.">
        <title>Anaeromyxobacter oryzae sp. nov., Anaeromyxobacter diazotrophicus sp. nov. and Anaeromyxobacter paludicola sp. nov., isolated from paddy soils.</title>
        <authorList>
            <person name="Itoh H."/>
            <person name="Xu Z."/>
            <person name="Mise K."/>
            <person name="Masuda Y."/>
            <person name="Ushijima N."/>
            <person name="Hayakawa C."/>
            <person name="Shiratori Y."/>
            <person name="Senoo K."/>
        </authorList>
    </citation>
    <scope>NUCLEOTIDE SEQUENCE [LARGE SCALE GENOMIC DNA]</scope>
    <source>
        <strain evidence="5">Red232</strain>
    </source>
</reference>
<evidence type="ECO:0000256" key="1">
    <source>
        <dbReference type="SAM" id="MobiDB-lite"/>
    </source>
</evidence>
<keyword evidence="5" id="KW-1185">Reference proteome</keyword>
<feature type="domain" description="Bacterial repeat" evidence="3">
    <location>
        <begin position="152"/>
        <end position="204"/>
    </location>
</feature>
<name>A0ABM7WWW6_9BACT</name>
<dbReference type="Pfam" id="PF18998">
    <property type="entry name" value="Flg_new_2"/>
    <property type="match status" value="10"/>
</dbReference>
<proteinExistence type="predicted"/>
<feature type="region of interest" description="Disordered" evidence="1">
    <location>
        <begin position="735"/>
        <end position="756"/>
    </location>
</feature>
<feature type="domain" description="Bacterial repeat" evidence="3">
    <location>
        <begin position="413"/>
        <end position="466"/>
    </location>
</feature>
<feature type="chain" id="PRO_5046963889" description="Bacterial repeat domain-containing protein" evidence="2">
    <location>
        <begin position="20"/>
        <end position="1206"/>
    </location>
</feature>
<feature type="domain" description="Bacterial repeat" evidence="3">
    <location>
        <begin position="483"/>
        <end position="553"/>
    </location>
</feature>
<accession>A0ABM7WWW6</accession>
<feature type="signal peptide" evidence="2">
    <location>
        <begin position="1"/>
        <end position="19"/>
    </location>
</feature>
<keyword evidence="2" id="KW-0732">Signal</keyword>
<sequence>MRVARASLLAVLAVGVACGGSGGGGGGGGGGGNGGGNEVATLQLSTDGAGEIEVSGGAAAHCRGSCAVTAAPGTSVTLVAHPDVGQVFEGWSGACGGTGDCSLALTGTLAVSARFVAAQPPPPGRHALSVQHAGEGDGRVTSQPGGIDCGSACRADYDDGTVVTLTATAGADSRFESWGGACSGSGSCVVTVTGDAVVTATFARTTPPPPAQHVVAVQRAGDGTGKVTSAPAGIDCGGACSASFDDGATVTLTATPDAGSTFGGWSGACSGTVACVLKADRDLTVTATFGKIPPPPPGKHAIAVQKAGDGGGKVTSKPAGIDCGAACGASFEDGTSVTLTATPDAGSTFGGWGGACSGTGSCVVKLDKDVTVTATFTKTPPPPPAKHTVAVQKAGNGSGRVMSAPVGIDCGTTCSAAFEANAFMTLSATADAGSTFQGWSGACGGTGACVVKVEKDVTVTATFTKTAPTPPGKHTVAVQKAGDGSGKVTSAPAGIECGELCSAPFDEKTSVTLTAKPDEGSTFQGWGGACTGTSACVVTVDKDLMVMATFAKVPPPPPAKRTVTVEIRGAEGGAGKVTSAPAGIDCSSSCSAPFDENTSVTLTAMPDAVSTFQGWGGACTGTSTCVVKVDKDLTVTATFMKTTPPPPAKHKLTVEIQGVGGGTGKVTSAPGGIKCDASCSAEFDEKTSVTLTAMQGEGSTFQGWGGACTGTSACVVTVDKDLMVMATFAKVPPPPPAKHELEVQKSGDGSGTVTSAPSGIDCGKTCSAEFDTGTSVTLAAKPDEGSTFQGWGGACTGTGACVVTVDKDLMVMATFAKVPPPPPGKHAVAVLKTGDGGGTVTSAPSGIDCGKTCTASFDDGATVTLAATPDAGSTFSGWSGACSGTGACVVKVDEDVTVTVAFAKPYTAFELIIPGGTVMGGGINRSGDVAGTLQEDSGGFTRAFLYVAATKTVTFLSPIDRNFSAVAVNDTGTVVVNDDVSGRVYRWSDGKLEEIDKPAAGKGTAINALGWVVGWMFPDDGSARGFVNDGKETRTLVPLPGTEFAVANAVNRDGVVVGTSGTKAVRFDGSNPVELPVGAVAMALGVNDAGFVVGSADQQGKTIHGFLLDLRTDPPTVTIVPGLEKDFGVAFHDVNATGTVVGSGARLDGSGRAVVYRDGQLQSLEDLVSPQAFQLENAVDVNDAGQILVWGRDDDGRSHTVILTPR</sequence>
<dbReference type="Proteomes" id="UP001162891">
    <property type="component" value="Chromosome"/>
</dbReference>
<gene>
    <name evidence="4" type="ORF">AMOR_29180</name>
</gene>
<evidence type="ECO:0000259" key="3">
    <source>
        <dbReference type="Pfam" id="PF18998"/>
    </source>
</evidence>
<dbReference type="EMBL" id="AP025591">
    <property type="protein sequence ID" value="BDG03922.1"/>
    <property type="molecule type" value="Genomic_DNA"/>
</dbReference>
<feature type="domain" description="Bacterial repeat" evidence="3">
    <location>
        <begin position="589"/>
        <end position="641"/>
    </location>
</feature>
<evidence type="ECO:0000313" key="4">
    <source>
        <dbReference type="EMBL" id="BDG03922.1"/>
    </source>
</evidence>
<feature type="domain" description="Bacterial repeat" evidence="3">
    <location>
        <begin position="677"/>
        <end position="731"/>
    </location>
</feature>
<feature type="region of interest" description="Disordered" evidence="1">
    <location>
        <begin position="121"/>
        <end position="141"/>
    </location>
</feature>
<dbReference type="RefSeq" id="WP_248352297.1">
    <property type="nucleotide sequence ID" value="NZ_AP025591.1"/>
</dbReference>
<evidence type="ECO:0000313" key="5">
    <source>
        <dbReference type="Proteomes" id="UP001162891"/>
    </source>
</evidence>
<feature type="domain" description="Bacterial repeat" evidence="3">
    <location>
        <begin position="54"/>
        <end position="115"/>
    </location>
</feature>